<sequence>MLSKILLLLSATCAVSLSTDTAVPSPAPAVDPSLLQQQEKEAEKQKEGQKIFGFFKSKTEELPSAGGEIEPVDPDFPMDGVFTRVQRRREKMIKHLEDTQEAADYMLKKLQHEVEEVPACKRGWYFSEWRRAIRSVKGKIKKYDAAAKDCSKDLMKIKEYKGGEESAANLNALEKADKKAGKEEMDMDEIDYRRWEAAHALKGLIEKCVASTSK</sequence>
<organism evidence="2">
    <name type="scientific">Chromera velia CCMP2878</name>
    <dbReference type="NCBI Taxonomy" id="1169474"/>
    <lineage>
        <taxon>Eukaryota</taxon>
        <taxon>Sar</taxon>
        <taxon>Alveolata</taxon>
        <taxon>Colpodellida</taxon>
        <taxon>Chromeraceae</taxon>
        <taxon>Chromera</taxon>
    </lineage>
</organism>
<evidence type="ECO:0000256" key="1">
    <source>
        <dbReference type="SAM" id="SignalP"/>
    </source>
</evidence>
<accession>A0A0G4F5F8</accession>
<keyword evidence="1" id="KW-0732">Signal</keyword>
<feature type="signal peptide" evidence="1">
    <location>
        <begin position="1"/>
        <end position="18"/>
    </location>
</feature>
<dbReference type="EMBL" id="CDMZ01000113">
    <property type="protein sequence ID" value="CEM06979.1"/>
    <property type="molecule type" value="Genomic_DNA"/>
</dbReference>
<proteinExistence type="predicted"/>
<reference evidence="2" key="1">
    <citation type="submission" date="2014-11" db="EMBL/GenBank/DDBJ databases">
        <authorList>
            <person name="Otto D Thomas"/>
            <person name="Naeem Raeece"/>
        </authorList>
    </citation>
    <scope>NUCLEOTIDE SEQUENCE</scope>
</reference>
<name>A0A0G4F5F8_9ALVE</name>
<protein>
    <recommendedName>
        <fullName evidence="3">RxLR effector protein</fullName>
    </recommendedName>
</protein>
<dbReference type="AlphaFoldDB" id="A0A0G4F5F8"/>
<gene>
    <name evidence="2" type="ORF">Cvel_15089</name>
</gene>
<feature type="chain" id="PRO_5005188783" description="RxLR effector protein" evidence="1">
    <location>
        <begin position="19"/>
        <end position="214"/>
    </location>
</feature>
<evidence type="ECO:0000313" key="2">
    <source>
        <dbReference type="EMBL" id="CEM06979.1"/>
    </source>
</evidence>
<dbReference type="VEuPathDB" id="CryptoDB:Cvel_15089"/>
<evidence type="ECO:0008006" key="3">
    <source>
        <dbReference type="Google" id="ProtNLM"/>
    </source>
</evidence>